<gene>
    <name evidence="1" type="ORF">HFN_1536</name>
</gene>
<dbReference type="Proteomes" id="UP000018143">
    <property type="component" value="Unassembled WGS sequence"/>
</dbReference>
<evidence type="ECO:0000313" key="2">
    <source>
        <dbReference type="Proteomes" id="UP000018143"/>
    </source>
</evidence>
<sequence>MLNTSFLNFAYFLRQFIRIASCTAWLLIKICHANFEKSLQIEARSPLTRRVKL</sequence>
<proteinExistence type="predicted"/>
<dbReference type="STRING" id="1325130.HFN_1536"/>
<name>T1DUW0_9HELI</name>
<keyword evidence="2" id="KW-1185">Reference proteome</keyword>
<dbReference type="AlphaFoldDB" id="T1DUW0"/>
<dbReference type="EMBL" id="BASD01000003">
    <property type="protein sequence ID" value="GAD17977.1"/>
    <property type="molecule type" value="Genomic_DNA"/>
</dbReference>
<organism evidence="1 2">
    <name type="scientific">Helicobacter fennelliae MRY12-0050</name>
    <dbReference type="NCBI Taxonomy" id="1325130"/>
    <lineage>
        <taxon>Bacteria</taxon>
        <taxon>Pseudomonadati</taxon>
        <taxon>Campylobacterota</taxon>
        <taxon>Epsilonproteobacteria</taxon>
        <taxon>Campylobacterales</taxon>
        <taxon>Helicobacteraceae</taxon>
        <taxon>Helicobacter</taxon>
    </lineage>
</organism>
<protein>
    <submittedName>
        <fullName evidence="1">Uncharacterized protein</fullName>
    </submittedName>
</protein>
<accession>T1DUW0</accession>
<comment type="caution">
    <text evidence="1">The sequence shown here is derived from an EMBL/GenBank/DDBJ whole genome shotgun (WGS) entry which is preliminary data.</text>
</comment>
<evidence type="ECO:0000313" key="1">
    <source>
        <dbReference type="EMBL" id="GAD17977.1"/>
    </source>
</evidence>
<reference evidence="1 2" key="1">
    <citation type="journal article" date="2013" name="Genome Announc.">
        <title>Draft Genome Sequence of Helicobacter fennelliae Strain MRY12-0050, Isolated from a Bacteremia Patient.</title>
        <authorList>
            <person name="Rimbara E."/>
            <person name="Matsui M."/>
            <person name="Mori S."/>
            <person name="Suzuki S."/>
            <person name="Suzuki M."/>
            <person name="Kim H."/>
            <person name="Sekizuka T."/>
            <person name="Kuroda M."/>
            <person name="Shibayama K."/>
        </authorList>
    </citation>
    <scope>NUCLEOTIDE SEQUENCE [LARGE SCALE GENOMIC DNA]</scope>
    <source>
        <strain evidence="1 2">MRY12-0050</strain>
    </source>
</reference>